<feature type="domain" description="RNA polymerase Rpb2" evidence="16">
    <location>
        <begin position="241"/>
        <end position="414"/>
    </location>
</feature>
<feature type="domain" description="RNA polymerase beta subunit protrusion" evidence="17">
    <location>
        <begin position="42"/>
        <end position="448"/>
    </location>
</feature>
<reference evidence="20 21" key="1">
    <citation type="journal article" date="2015" name="Sci. Rep.">
        <title>Chromosome-level genome map provides insights into diverse defense mechanisms in the medicinal fungus Ganoderma sinense.</title>
        <authorList>
            <person name="Zhu Y."/>
            <person name="Xu J."/>
            <person name="Sun C."/>
            <person name="Zhou S."/>
            <person name="Xu H."/>
            <person name="Nelson D.R."/>
            <person name="Qian J."/>
            <person name="Song J."/>
            <person name="Luo H."/>
            <person name="Xiang L."/>
            <person name="Li Y."/>
            <person name="Xu Z."/>
            <person name="Ji A."/>
            <person name="Wang L."/>
            <person name="Lu S."/>
            <person name="Hayward A."/>
            <person name="Sun W."/>
            <person name="Li X."/>
            <person name="Schwartz D.C."/>
            <person name="Wang Y."/>
            <person name="Chen S."/>
        </authorList>
    </citation>
    <scope>NUCLEOTIDE SEQUENCE [LARGE SCALE GENOMIC DNA]</scope>
    <source>
        <strain evidence="20 21">ZZ0214-1</strain>
    </source>
</reference>
<dbReference type="EC" id="2.7.7.6" evidence="13"/>
<dbReference type="FunFam" id="3.90.1070.20:FF:000003">
    <property type="entry name" value="DNA-directed RNA polymerase subunit beta"/>
    <property type="match status" value="1"/>
</dbReference>
<dbReference type="Gene3D" id="3.90.1110.10">
    <property type="entry name" value="RNA polymerase Rpb2, domain 2"/>
    <property type="match status" value="1"/>
</dbReference>
<dbReference type="InterPro" id="IPR009674">
    <property type="entry name" value="Rpa2_dom_4"/>
</dbReference>
<evidence type="ECO:0000256" key="7">
    <source>
        <dbReference type="ARBA" id="ARBA00022771"/>
    </source>
</evidence>
<evidence type="ECO:0000256" key="6">
    <source>
        <dbReference type="ARBA" id="ARBA00022723"/>
    </source>
</evidence>
<evidence type="ECO:0000259" key="14">
    <source>
        <dbReference type="Pfam" id="PF00562"/>
    </source>
</evidence>
<evidence type="ECO:0000256" key="9">
    <source>
        <dbReference type="ARBA" id="ARBA00023163"/>
    </source>
</evidence>
<dbReference type="STRING" id="1077348.A0A2G8SUT1"/>
<dbReference type="InterPro" id="IPR037033">
    <property type="entry name" value="DNA-dir_RNAP_su2_hyb_sf"/>
</dbReference>
<evidence type="ECO:0000256" key="2">
    <source>
        <dbReference type="ARBA" id="ARBA00006835"/>
    </source>
</evidence>
<dbReference type="InterPro" id="IPR015712">
    <property type="entry name" value="DNA-dir_RNA_pol_su2"/>
</dbReference>
<dbReference type="Gene3D" id="3.90.1800.10">
    <property type="entry name" value="RNA polymerase alpha subunit dimerisation domain"/>
    <property type="match status" value="1"/>
</dbReference>
<dbReference type="InterPro" id="IPR007121">
    <property type="entry name" value="RNA_pol_bsu_CS"/>
</dbReference>
<keyword evidence="10" id="KW-0539">Nucleus</keyword>
<dbReference type="GO" id="GO:0003677">
    <property type="term" value="F:DNA binding"/>
    <property type="evidence" value="ECO:0007669"/>
    <property type="project" value="InterPro"/>
</dbReference>
<keyword evidence="4 13" id="KW-0808">Transferase</keyword>
<comment type="subcellular location">
    <subcellularLocation>
        <location evidence="1">Nucleus</location>
        <location evidence="1">Nucleolus</location>
    </subcellularLocation>
</comment>
<evidence type="ECO:0000259" key="17">
    <source>
        <dbReference type="Pfam" id="PF04563"/>
    </source>
</evidence>
<dbReference type="Pfam" id="PF00562">
    <property type="entry name" value="RNA_pol_Rpb2_6"/>
    <property type="match status" value="1"/>
</dbReference>
<feature type="domain" description="RNA polymerase Rpb2" evidence="15">
    <location>
        <begin position="1087"/>
        <end position="1134"/>
    </location>
</feature>
<dbReference type="Gene3D" id="2.40.50.150">
    <property type="match status" value="1"/>
</dbReference>
<comment type="similarity">
    <text evidence="2 12">Belongs to the RNA polymerase beta chain family.</text>
</comment>
<dbReference type="GO" id="GO:0000428">
    <property type="term" value="C:DNA-directed RNA polymerase complex"/>
    <property type="evidence" value="ECO:0007669"/>
    <property type="project" value="UniProtKB-KW"/>
</dbReference>
<evidence type="ECO:0000256" key="10">
    <source>
        <dbReference type="ARBA" id="ARBA00023242"/>
    </source>
</evidence>
<feature type="domain" description="DNA-directed RNA polymerase I subunit RPA2" evidence="19">
    <location>
        <begin position="606"/>
        <end position="663"/>
    </location>
</feature>
<evidence type="ECO:0000259" key="16">
    <source>
        <dbReference type="Pfam" id="PF04561"/>
    </source>
</evidence>
<feature type="domain" description="DNA-directed RNA polymerase subunit 2 hybrid-binding" evidence="14">
    <location>
        <begin position="713"/>
        <end position="1085"/>
    </location>
</feature>
<dbReference type="FunFam" id="3.90.1100.10:FF:000016">
    <property type="entry name" value="DNA-directed RNA polymerase subunit beta"/>
    <property type="match status" value="1"/>
</dbReference>
<dbReference type="GO" id="GO:0006362">
    <property type="term" value="P:transcription elongation by RNA polymerase I"/>
    <property type="evidence" value="ECO:0007669"/>
    <property type="project" value="UniProtKB-ARBA"/>
</dbReference>
<comment type="catalytic activity">
    <reaction evidence="11">
        <text>RNA(n) + a ribonucleoside 5'-triphosphate = RNA(n+1) + diphosphate</text>
        <dbReference type="Rhea" id="RHEA:21248"/>
        <dbReference type="Rhea" id="RHEA-COMP:14527"/>
        <dbReference type="Rhea" id="RHEA-COMP:17342"/>
        <dbReference type="ChEBI" id="CHEBI:33019"/>
        <dbReference type="ChEBI" id="CHEBI:61557"/>
        <dbReference type="ChEBI" id="CHEBI:140395"/>
        <dbReference type="EC" id="2.7.7.6"/>
    </reaction>
    <physiologicalReaction direction="left-to-right" evidence="11">
        <dbReference type="Rhea" id="RHEA:21249"/>
    </physiologicalReaction>
</comment>
<dbReference type="InterPro" id="IPR007642">
    <property type="entry name" value="RNA_pol_Rpb2_2"/>
</dbReference>
<evidence type="ECO:0000256" key="5">
    <source>
        <dbReference type="ARBA" id="ARBA00022695"/>
    </source>
</evidence>
<comment type="caution">
    <text evidence="20">The sequence shown here is derived from an EMBL/GenBank/DDBJ whole genome shotgun (WGS) entry which is preliminary data.</text>
</comment>
<accession>A0A2G8SUT1</accession>
<keyword evidence="6" id="KW-0479">Metal-binding</keyword>
<keyword evidence="3 13" id="KW-0240">DNA-directed RNA polymerase</keyword>
<dbReference type="Proteomes" id="UP000230002">
    <property type="component" value="Unassembled WGS sequence"/>
</dbReference>
<dbReference type="FunFam" id="2.40.270.10:FF:000011">
    <property type="entry name" value="DNA-directed RNA polymerase subunit beta"/>
    <property type="match status" value="1"/>
</dbReference>
<dbReference type="PANTHER" id="PTHR20856">
    <property type="entry name" value="DNA-DIRECTED RNA POLYMERASE I SUBUNIT 2"/>
    <property type="match status" value="1"/>
</dbReference>
<dbReference type="Gene3D" id="3.90.1100.10">
    <property type="match status" value="1"/>
</dbReference>
<dbReference type="Pfam" id="PF04561">
    <property type="entry name" value="RNA_pol_Rpb2_2"/>
    <property type="match status" value="1"/>
</dbReference>
<dbReference type="GO" id="GO:0032549">
    <property type="term" value="F:ribonucleoside binding"/>
    <property type="evidence" value="ECO:0007669"/>
    <property type="project" value="InterPro"/>
</dbReference>
<comment type="function">
    <text evidence="13">DNA-dependent RNA polymerase catalyzes the transcription of DNA into RNA using the four ribonucleoside triphosphates as substrates.</text>
</comment>
<keyword evidence="7" id="KW-0863">Zinc-finger</keyword>
<dbReference type="Gene3D" id="3.90.1070.20">
    <property type="match status" value="1"/>
</dbReference>
<keyword evidence="21" id="KW-1185">Reference proteome</keyword>
<dbReference type="GO" id="GO:0003899">
    <property type="term" value="F:DNA-directed RNA polymerase activity"/>
    <property type="evidence" value="ECO:0007669"/>
    <property type="project" value="UniProtKB-EC"/>
</dbReference>
<dbReference type="GO" id="GO:0008270">
    <property type="term" value="F:zinc ion binding"/>
    <property type="evidence" value="ECO:0007669"/>
    <property type="project" value="UniProtKB-KW"/>
</dbReference>
<evidence type="ECO:0000256" key="8">
    <source>
        <dbReference type="ARBA" id="ARBA00022833"/>
    </source>
</evidence>
<dbReference type="EMBL" id="AYKW01000001">
    <property type="protein sequence ID" value="PIL37536.1"/>
    <property type="molecule type" value="Genomic_DNA"/>
</dbReference>
<dbReference type="Pfam" id="PF04565">
    <property type="entry name" value="RNA_pol_Rpb2_3"/>
    <property type="match status" value="1"/>
</dbReference>
<dbReference type="Pfam" id="PF06883">
    <property type="entry name" value="RNA_pol_Rpa2_4"/>
    <property type="match status" value="1"/>
</dbReference>
<evidence type="ECO:0000256" key="3">
    <source>
        <dbReference type="ARBA" id="ARBA00022478"/>
    </source>
</evidence>
<dbReference type="GO" id="GO:0005730">
    <property type="term" value="C:nucleolus"/>
    <property type="evidence" value="ECO:0007669"/>
    <property type="project" value="UniProtKB-SubCell"/>
</dbReference>
<dbReference type="AlphaFoldDB" id="A0A2G8SUT1"/>
<evidence type="ECO:0000259" key="18">
    <source>
        <dbReference type="Pfam" id="PF04565"/>
    </source>
</evidence>
<protein>
    <recommendedName>
        <fullName evidence="13">DNA-directed RNA polymerase subunit beta</fullName>
        <ecNumber evidence="13">2.7.7.6</ecNumber>
    </recommendedName>
</protein>
<dbReference type="PROSITE" id="PS01166">
    <property type="entry name" value="RNA_POL_BETA"/>
    <property type="match status" value="1"/>
</dbReference>
<evidence type="ECO:0000256" key="12">
    <source>
        <dbReference type="RuleBase" id="RU000434"/>
    </source>
</evidence>
<dbReference type="InterPro" id="IPR007644">
    <property type="entry name" value="RNA_pol_bsu_protrusion"/>
</dbReference>
<evidence type="ECO:0000256" key="13">
    <source>
        <dbReference type="RuleBase" id="RU363031"/>
    </source>
</evidence>
<keyword evidence="8" id="KW-0862">Zinc</keyword>
<dbReference type="CDD" id="cd00653">
    <property type="entry name" value="RNA_pol_B_RPB2"/>
    <property type="match status" value="1"/>
</dbReference>
<dbReference type="InterPro" id="IPR007641">
    <property type="entry name" value="RNA_pol_Rpb2_7"/>
</dbReference>
<dbReference type="OrthoDB" id="10248617at2759"/>
<dbReference type="SUPFAM" id="SSF64484">
    <property type="entry name" value="beta and beta-prime subunits of DNA dependent RNA-polymerase"/>
    <property type="match status" value="1"/>
</dbReference>
<dbReference type="InterPro" id="IPR014724">
    <property type="entry name" value="RNA_pol_RPB2_OB-fold"/>
</dbReference>
<evidence type="ECO:0000256" key="1">
    <source>
        <dbReference type="ARBA" id="ARBA00004604"/>
    </source>
</evidence>
<keyword evidence="5 13" id="KW-0548">Nucleotidyltransferase</keyword>
<evidence type="ECO:0000259" key="19">
    <source>
        <dbReference type="Pfam" id="PF06883"/>
    </source>
</evidence>
<proteinExistence type="inferred from homology"/>
<dbReference type="InterPro" id="IPR007645">
    <property type="entry name" value="RNA_pol_Rpb2_3"/>
</dbReference>
<gene>
    <name evidence="20" type="ORF">GSI_01230</name>
</gene>
<dbReference type="Pfam" id="PF04560">
    <property type="entry name" value="RNA_pol_Rpb2_7"/>
    <property type="match status" value="1"/>
</dbReference>
<evidence type="ECO:0000313" key="20">
    <source>
        <dbReference type="EMBL" id="PIL37536.1"/>
    </source>
</evidence>
<keyword evidence="9 13" id="KW-0804">Transcription</keyword>
<dbReference type="InterPro" id="IPR007120">
    <property type="entry name" value="DNA-dir_RNAP_su2_dom"/>
</dbReference>
<dbReference type="Pfam" id="PF04563">
    <property type="entry name" value="RNA_pol_Rpb2_1"/>
    <property type="match status" value="1"/>
</dbReference>
<evidence type="ECO:0000256" key="11">
    <source>
        <dbReference type="ARBA" id="ARBA00047768"/>
    </source>
</evidence>
<sequence>MPDGSSRIPKRDKSTFNTLEREKNFKNPPKDAAVVPILNEFVTPHIESFNALFDDSGLPAGDGDGKGLLHLGLEDIGKRVVFDGKGDIGSESGQRGWGNRLSSKPFLNGNEYTGQLNALQVWYEQVTVARPMVPERDKDAVERRVFPTEARERLTSYRGRMVAKLCWQVNDGPVEVEMRDCGLLPIMVRLRPRCNLVKRHEEPEEFGGYFIINGNERLIRYLILPRRHHVISLVRPSFVNRGPSYTPYAVQVRCVRPDQTSVTNTLHYLSNGSAMLRFSWRKQEYVIPIMLILKALVSASDKEIFEGVMMQDYEDTFLSDRVELLLRSFKMYSLFTGDQCLQYLGDKFRVVVNMPEDWTNQAIGVWLINKVVLVHLGNPRDKFRMLLFMLRKLYALVSKSCSVDNPDSPQHQEVLLPGTLYGMIIKERLEEALNSFREGIALDVRNSNPAVDFFDKRYIKKVLSRTNYDIGAKMSNFLATGNLVSPTGLDLQQASGFTIVAEKLNWMRYISHFRSIHRGAFFAELKTTTVRKLLPEAWGFLCPVHTPDGSPCGLLNHLSRTCRIVTAPLAVAHLPALLAAHGMTQAFTPSVDGRRNLCVQLDGRLIGWAPPAVCRQLATNLRIWKTEGKHNVPLDLEIGLVPVSQGGQYPGLYLFASRSRMMRPVKYLANGRDDQVGSFEQVYMDIACTPAEIEDGVSTHVEHSPTNFLSILANLTPFSDFNQSPRNIYQCQMGKQTMGTPATALQHRTDNKLYRLQTGQTPVVRPALHNTYGMDSFPNGTNAIVAVISYTGYDMEDAMILNKSAHERGFGYGTVYKAYTVDLQELSGSRRQTTAPTLHFGVGPEVRMDEGERQHPAAKFIDVDGLPIPGTRLNPGDPVAAYVDDTTGRTKFAKYKGDEVAYVDTVRMLGSDAGDQELQKINVTLRITRAPVIGDKFSSRHGQKGVCSQKWPAVDMPFTESGMQPDVIINPHAFPSRMTIGMLVESMAGKAGAMHGLAQDATPFQFTEEDTAIEYFGEQLLAAGYNYYGNEPMYSGITGQEFAADIYIGVVYYQRLRHMVLDKFQVRTTGPVDPVTRQPVKGRKRAGGIRFGEMERDALIAHGTAFLLQDRLMNCSDYSTAWVCRTCGSLISLGYDDVTLGEMVIGTSGALKPTGPGGEYCRACRAAAEEEETRARQALANGAAPNANGHADVRVQIPSQHVLGPASKGGDMDVVAVPYVFRYLCAELASMGIKVSLEVQ</sequence>
<dbReference type="FunFam" id="3.90.1110.10:FF:000007">
    <property type="entry name" value="DNA-directed RNA polymerase subunit beta"/>
    <property type="match status" value="1"/>
</dbReference>
<dbReference type="InterPro" id="IPR037034">
    <property type="entry name" value="RNA_pol_Rpb2_2_sf"/>
</dbReference>
<evidence type="ECO:0000256" key="4">
    <source>
        <dbReference type="ARBA" id="ARBA00022679"/>
    </source>
</evidence>
<dbReference type="Gene3D" id="2.40.270.10">
    <property type="entry name" value="DNA-directed RNA polymerase, subunit 2, domain 6"/>
    <property type="match status" value="1"/>
</dbReference>
<dbReference type="FunFam" id="2.40.50.150:FF:000004">
    <property type="entry name" value="DNA-directed RNA polymerase subunit beta"/>
    <property type="match status" value="1"/>
</dbReference>
<feature type="domain" description="RNA polymerase Rpb2" evidence="18">
    <location>
        <begin position="500"/>
        <end position="564"/>
    </location>
</feature>
<organism evidence="20 21">
    <name type="scientific">Ganoderma sinense ZZ0214-1</name>
    <dbReference type="NCBI Taxonomy" id="1077348"/>
    <lineage>
        <taxon>Eukaryota</taxon>
        <taxon>Fungi</taxon>
        <taxon>Dikarya</taxon>
        <taxon>Basidiomycota</taxon>
        <taxon>Agaricomycotina</taxon>
        <taxon>Agaricomycetes</taxon>
        <taxon>Polyporales</taxon>
        <taxon>Polyporaceae</taxon>
        <taxon>Ganoderma</taxon>
    </lineage>
</organism>
<evidence type="ECO:0000259" key="15">
    <source>
        <dbReference type="Pfam" id="PF04560"/>
    </source>
</evidence>
<evidence type="ECO:0000313" key="21">
    <source>
        <dbReference type="Proteomes" id="UP000230002"/>
    </source>
</evidence>
<name>A0A2G8SUT1_9APHY</name>